<reference evidence="1 2" key="1">
    <citation type="submission" date="2016-10" db="EMBL/GenBank/DDBJ databases">
        <title>Draft Genome sequence of Alkanindiges sp. strain H1.</title>
        <authorList>
            <person name="Subhash Y."/>
            <person name="Lee S."/>
        </authorList>
    </citation>
    <scope>NUCLEOTIDE SEQUENCE [LARGE SCALE GENOMIC DNA]</scope>
    <source>
        <strain evidence="1 2">H1</strain>
    </source>
</reference>
<organism evidence="1 2">
    <name type="scientific">Alkanindiges hydrocarboniclasticus</name>
    <dbReference type="NCBI Taxonomy" id="1907941"/>
    <lineage>
        <taxon>Bacteria</taxon>
        <taxon>Pseudomonadati</taxon>
        <taxon>Pseudomonadota</taxon>
        <taxon>Gammaproteobacteria</taxon>
        <taxon>Moraxellales</taxon>
        <taxon>Moraxellaceae</taxon>
        <taxon>Alkanindiges</taxon>
    </lineage>
</organism>
<dbReference type="Proteomes" id="UP000192132">
    <property type="component" value="Unassembled WGS sequence"/>
</dbReference>
<comment type="caution">
    <text evidence="1">The sequence shown here is derived from an EMBL/GenBank/DDBJ whole genome shotgun (WGS) entry which is preliminary data.</text>
</comment>
<accession>A0A1S8CRN4</accession>
<sequence length="123" mass="14239">MQIAPENPIALVATQLDSLQLKILTLALQKVPDPDCGYHVELEVLHDKYFPKTDLSERLMLKALENLFYQKLIRQRLGKTTYTHILTHYELVPFTRLVIGIEPEVAQLLLSYFKQSTKSEIEE</sequence>
<protein>
    <submittedName>
        <fullName evidence="1">Uncharacterized protein</fullName>
    </submittedName>
</protein>
<proteinExistence type="predicted"/>
<dbReference type="RefSeq" id="WP_076879343.1">
    <property type="nucleotide sequence ID" value="NZ_MLCN01000055.1"/>
</dbReference>
<dbReference type="EMBL" id="MLCN01000055">
    <property type="protein sequence ID" value="ONG37379.1"/>
    <property type="molecule type" value="Genomic_DNA"/>
</dbReference>
<name>A0A1S8CRN4_9GAMM</name>
<dbReference type="STRING" id="1907941.BKE30_14715"/>
<gene>
    <name evidence="1" type="ORF">BKE30_14715</name>
</gene>
<evidence type="ECO:0000313" key="2">
    <source>
        <dbReference type="Proteomes" id="UP000192132"/>
    </source>
</evidence>
<dbReference type="AlphaFoldDB" id="A0A1S8CRN4"/>
<evidence type="ECO:0000313" key="1">
    <source>
        <dbReference type="EMBL" id="ONG37379.1"/>
    </source>
</evidence>
<keyword evidence="2" id="KW-1185">Reference proteome</keyword>